<accession>A0ABN6F001</accession>
<reference evidence="1 2" key="1">
    <citation type="submission" date="2021-02" db="EMBL/GenBank/DDBJ databases">
        <title>Complete genome of Desulfoluna sp. strain ASN36.</title>
        <authorList>
            <person name="Takahashi A."/>
            <person name="Kojima H."/>
            <person name="Fukui M."/>
        </authorList>
    </citation>
    <scope>NUCLEOTIDE SEQUENCE [LARGE SCALE GENOMIC DNA]</scope>
    <source>
        <strain evidence="1 2">ASN36</strain>
    </source>
</reference>
<keyword evidence="2" id="KW-1185">Reference proteome</keyword>
<sequence>MTKKKRIENEKRGARFLTQNDSPINNTMTKIEMIVEGGEINEVEIGISWTKAKLKGCRRSN</sequence>
<name>A0ABN6F001_9BACT</name>
<proteinExistence type="predicted"/>
<organism evidence="1 2">
    <name type="scientific">Desulfoluna limicola</name>
    <dbReference type="NCBI Taxonomy" id="2810562"/>
    <lineage>
        <taxon>Bacteria</taxon>
        <taxon>Pseudomonadati</taxon>
        <taxon>Thermodesulfobacteriota</taxon>
        <taxon>Desulfobacteria</taxon>
        <taxon>Desulfobacterales</taxon>
        <taxon>Desulfolunaceae</taxon>
        <taxon>Desulfoluna</taxon>
    </lineage>
</organism>
<evidence type="ECO:0000313" key="2">
    <source>
        <dbReference type="Proteomes" id="UP001320148"/>
    </source>
</evidence>
<gene>
    <name evidence="1" type="ORF">DSLASN_02890</name>
</gene>
<dbReference type="Proteomes" id="UP001320148">
    <property type="component" value="Chromosome"/>
</dbReference>
<evidence type="ECO:0000313" key="1">
    <source>
        <dbReference type="EMBL" id="BCS94657.1"/>
    </source>
</evidence>
<dbReference type="EMBL" id="AP024488">
    <property type="protein sequence ID" value="BCS94657.1"/>
    <property type="molecule type" value="Genomic_DNA"/>
</dbReference>
<protein>
    <submittedName>
        <fullName evidence="1">Uncharacterized protein</fullName>
    </submittedName>
</protein>